<evidence type="ECO:0000313" key="4">
    <source>
        <dbReference type="Proteomes" id="UP000829291"/>
    </source>
</evidence>
<accession>A0ABM3GPX7</accession>
<feature type="domain" description="DRBM" evidence="3">
    <location>
        <begin position="123"/>
        <end position="175"/>
    </location>
</feature>
<name>A0ABM3GPX7_NEOLC</name>
<keyword evidence="1 2" id="KW-0694">RNA-binding</keyword>
<dbReference type="PROSITE" id="PS50137">
    <property type="entry name" value="DS_RBD"/>
    <property type="match status" value="2"/>
</dbReference>
<dbReference type="RefSeq" id="XP_046602325.1">
    <property type="nucleotide sequence ID" value="XM_046746369.1"/>
</dbReference>
<dbReference type="Proteomes" id="UP000829291">
    <property type="component" value="Chromosome 1"/>
</dbReference>
<evidence type="ECO:0000313" key="8">
    <source>
        <dbReference type="RefSeq" id="XP_046602325.1"/>
    </source>
</evidence>
<protein>
    <submittedName>
        <fullName evidence="5 6">Uncharacterized protein LOC107227668 isoform X1</fullName>
    </submittedName>
</protein>
<dbReference type="Pfam" id="PF00035">
    <property type="entry name" value="dsrm"/>
    <property type="match status" value="2"/>
</dbReference>
<dbReference type="RefSeq" id="XP_046602322.1">
    <property type="nucleotide sequence ID" value="XM_046746366.1"/>
</dbReference>
<dbReference type="RefSeq" id="XP_046602324.1">
    <property type="nucleotide sequence ID" value="XM_046746368.1"/>
</dbReference>
<dbReference type="SMART" id="SM00358">
    <property type="entry name" value="DSRM"/>
    <property type="match status" value="2"/>
</dbReference>
<organism evidence="4 6">
    <name type="scientific">Neodiprion lecontei</name>
    <name type="common">Redheaded pine sawfly</name>
    <dbReference type="NCBI Taxonomy" id="441921"/>
    <lineage>
        <taxon>Eukaryota</taxon>
        <taxon>Metazoa</taxon>
        <taxon>Ecdysozoa</taxon>
        <taxon>Arthropoda</taxon>
        <taxon>Hexapoda</taxon>
        <taxon>Insecta</taxon>
        <taxon>Pterygota</taxon>
        <taxon>Neoptera</taxon>
        <taxon>Endopterygota</taxon>
        <taxon>Hymenoptera</taxon>
        <taxon>Tenthredinoidea</taxon>
        <taxon>Diprionidae</taxon>
        <taxon>Diprioninae</taxon>
        <taxon>Neodiprion</taxon>
    </lineage>
</organism>
<evidence type="ECO:0000313" key="5">
    <source>
        <dbReference type="RefSeq" id="XP_046602322.1"/>
    </source>
</evidence>
<dbReference type="PANTHER" id="PTHR46205:SF4">
    <property type="entry name" value="LD06392P"/>
    <property type="match status" value="1"/>
</dbReference>
<dbReference type="GeneID" id="107227668"/>
<dbReference type="Gene3D" id="3.30.160.20">
    <property type="match status" value="2"/>
</dbReference>
<dbReference type="InterPro" id="IPR014720">
    <property type="entry name" value="dsRBD_dom"/>
</dbReference>
<evidence type="ECO:0000259" key="3">
    <source>
        <dbReference type="PROSITE" id="PS50137"/>
    </source>
</evidence>
<dbReference type="InterPro" id="IPR051247">
    <property type="entry name" value="RLC_Component"/>
</dbReference>
<dbReference type="PANTHER" id="PTHR46205">
    <property type="entry name" value="LOQUACIOUS, ISOFORM B"/>
    <property type="match status" value="1"/>
</dbReference>
<dbReference type="RefSeq" id="XP_046602323.1">
    <property type="nucleotide sequence ID" value="XM_046746367.1"/>
</dbReference>
<sequence>MCTMVLSKLNEAMIKIGEKPTYELISNEVGTQSIEFKYRVSCRTVRNGKIKTAVGCGLSKKEAKQNAAQIFMQNYLSNLKSEMSDSVQSQFFHSENTSCTVNLRDCILHNVLKILCAKFQMATPTYTDVSASGPSHAPSFTIKCQVHVFNTKGDGSTKKKAKLRACEKMIAQLMDAKQYFEIFESSQLTESANIYCFSRDLKVPDSSKPIGVFGRRKQSSTLSEPLLGNAKLSSKLPILNGSSSTLKTVISNNHQISDCEKSRESCYTLDVNTNLINFENVSLQKSVPMKTKYKSLDYLPYCVDNEASSLYVDKSKELLIYAEGKKAIKRMNDTLQSVEKQLYDEIRNTLTDSDSTFKETVKLLSCLYTVSISAKSPFMIFDCKSNSECTDQSIRIGCLAKLLQNRIEYMEKSIQIL</sequence>
<evidence type="ECO:0000313" key="7">
    <source>
        <dbReference type="RefSeq" id="XP_046602324.1"/>
    </source>
</evidence>
<gene>
    <name evidence="5 6 7 8" type="primary">LOC107227668</name>
</gene>
<evidence type="ECO:0000256" key="2">
    <source>
        <dbReference type="PROSITE-ProRule" id="PRU00266"/>
    </source>
</evidence>
<evidence type="ECO:0000313" key="6">
    <source>
        <dbReference type="RefSeq" id="XP_046602323.1"/>
    </source>
</evidence>
<evidence type="ECO:0000256" key="1">
    <source>
        <dbReference type="ARBA" id="ARBA00022884"/>
    </source>
</evidence>
<proteinExistence type="predicted"/>
<keyword evidence="4" id="KW-1185">Reference proteome</keyword>
<feature type="domain" description="DRBM" evidence="3">
    <location>
        <begin position="4"/>
        <end position="77"/>
    </location>
</feature>
<reference evidence="5 6" key="1">
    <citation type="submission" date="2025-05" db="UniProtKB">
        <authorList>
            <consortium name="RefSeq"/>
        </authorList>
    </citation>
    <scope>IDENTIFICATION</scope>
    <source>
        <tissue evidence="5 6">Thorax and Abdomen</tissue>
    </source>
</reference>
<dbReference type="SUPFAM" id="SSF54768">
    <property type="entry name" value="dsRNA-binding domain-like"/>
    <property type="match status" value="2"/>
</dbReference>